<proteinExistence type="predicted"/>
<evidence type="ECO:0000313" key="1">
    <source>
        <dbReference type="EMBL" id="KKL96923.1"/>
    </source>
</evidence>
<organism evidence="1">
    <name type="scientific">marine sediment metagenome</name>
    <dbReference type="NCBI Taxonomy" id="412755"/>
    <lineage>
        <taxon>unclassified sequences</taxon>
        <taxon>metagenomes</taxon>
        <taxon>ecological metagenomes</taxon>
    </lineage>
</organism>
<dbReference type="EMBL" id="LAZR01018298">
    <property type="protein sequence ID" value="KKL96923.1"/>
    <property type="molecule type" value="Genomic_DNA"/>
</dbReference>
<sequence>MSKISQCPKCGGNIVEPACEGDGDYPVEPMCRCRRLQR</sequence>
<dbReference type="AlphaFoldDB" id="A0A0F9GDS2"/>
<gene>
    <name evidence="1" type="ORF">LCGC14_1839590</name>
</gene>
<comment type="caution">
    <text evidence="1">The sequence shown here is derived from an EMBL/GenBank/DDBJ whole genome shotgun (WGS) entry which is preliminary data.</text>
</comment>
<reference evidence="1" key="1">
    <citation type="journal article" date="2015" name="Nature">
        <title>Complex archaea that bridge the gap between prokaryotes and eukaryotes.</title>
        <authorList>
            <person name="Spang A."/>
            <person name="Saw J.H."/>
            <person name="Jorgensen S.L."/>
            <person name="Zaremba-Niedzwiedzka K."/>
            <person name="Martijn J."/>
            <person name="Lind A.E."/>
            <person name="van Eijk R."/>
            <person name="Schleper C."/>
            <person name="Guy L."/>
            <person name="Ettema T.J."/>
        </authorList>
    </citation>
    <scope>NUCLEOTIDE SEQUENCE</scope>
</reference>
<name>A0A0F9GDS2_9ZZZZ</name>
<protein>
    <submittedName>
        <fullName evidence="1">Uncharacterized protein</fullName>
    </submittedName>
</protein>
<accession>A0A0F9GDS2</accession>